<dbReference type="InterPro" id="IPR000873">
    <property type="entry name" value="AMP-dep_synth/lig_dom"/>
</dbReference>
<reference evidence="6 7" key="1">
    <citation type="journal article" date="2015" name="Genome Biol. Evol.">
        <title>The genome of winter moth (Operophtera brumata) provides a genomic perspective on sexual dimorphism and phenology.</title>
        <authorList>
            <person name="Derks M.F."/>
            <person name="Smit S."/>
            <person name="Salis L."/>
            <person name="Schijlen E."/>
            <person name="Bossers A."/>
            <person name="Mateman C."/>
            <person name="Pijl A.S."/>
            <person name="de Ridder D."/>
            <person name="Groenen M.A."/>
            <person name="Visser M.E."/>
            <person name="Megens H.J."/>
        </authorList>
    </citation>
    <scope>NUCLEOTIDE SEQUENCE [LARGE SCALE GENOMIC DNA]</scope>
    <source>
        <strain evidence="6">WM2013NL</strain>
        <tissue evidence="6">Head and thorax</tissue>
    </source>
</reference>
<dbReference type="STRING" id="104452.A0A0L7L745"/>
<name>A0A0L7L745_OPEBR</name>
<proteinExistence type="inferred from homology"/>
<dbReference type="Pfam" id="PF00501">
    <property type="entry name" value="AMP-binding"/>
    <property type="match status" value="1"/>
</dbReference>
<evidence type="ECO:0000256" key="3">
    <source>
        <dbReference type="ARBA" id="ARBA00022598"/>
    </source>
</evidence>
<dbReference type="GO" id="GO:0016405">
    <property type="term" value="F:CoA-ligase activity"/>
    <property type="evidence" value="ECO:0007669"/>
    <property type="project" value="TreeGrafter"/>
</dbReference>
<comment type="similarity">
    <text evidence="2">Belongs to the ATP-dependent AMP-binding enzyme family.</text>
</comment>
<dbReference type="InterPro" id="IPR042099">
    <property type="entry name" value="ANL_N_sf"/>
</dbReference>
<dbReference type="EMBL" id="JTDY01002492">
    <property type="protein sequence ID" value="KOB71298.1"/>
    <property type="molecule type" value="Genomic_DNA"/>
</dbReference>
<dbReference type="GO" id="GO:0005777">
    <property type="term" value="C:peroxisome"/>
    <property type="evidence" value="ECO:0007669"/>
    <property type="project" value="UniProtKB-SubCell"/>
</dbReference>
<evidence type="ECO:0000256" key="1">
    <source>
        <dbReference type="ARBA" id="ARBA00004275"/>
    </source>
</evidence>
<dbReference type="Proteomes" id="UP000037510">
    <property type="component" value="Unassembled WGS sequence"/>
</dbReference>
<dbReference type="InterPro" id="IPR045851">
    <property type="entry name" value="AMP-bd_C_sf"/>
</dbReference>
<accession>A0A0L7L745</accession>
<organism evidence="6 7">
    <name type="scientific">Operophtera brumata</name>
    <name type="common">Winter moth</name>
    <name type="synonym">Phalaena brumata</name>
    <dbReference type="NCBI Taxonomy" id="104452"/>
    <lineage>
        <taxon>Eukaryota</taxon>
        <taxon>Metazoa</taxon>
        <taxon>Ecdysozoa</taxon>
        <taxon>Arthropoda</taxon>
        <taxon>Hexapoda</taxon>
        <taxon>Insecta</taxon>
        <taxon>Pterygota</taxon>
        <taxon>Neoptera</taxon>
        <taxon>Endopterygota</taxon>
        <taxon>Lepidoptera</taxon>
        <taxon>Glossata</taxon>
        <taxon>Ditrysia</taxon>
        <taxon>Geometroidea</taxon>
        <taxon>Geometridae</taxon>
        <taxon>Larentiinae</taxon>
        <taxon>Operophtera</taxon>
    </lineage>
</organism>
<comment type="caution">
    <text evidence="6">The sequence shown here is derived from an EMBL/GenBank/DDBJ whole genome shotgun (WGS) entry which is preliminary data.</text>
</comment>
<evidence type="ECO:0000256" key="4">
    <source>
        <dbReference type="ARBA" id="ARBA00023140"/>
    </source>
</evidence>
<dbReference type="Gene3D" id="3.40.50.12780">
    <property type="entry name" value="N-terminal domain of ligase-like"/>
    <property type="match status" value="2"/>
</dbReference>
<gene>
    <name evidence="6" type="ORF">OBRU01_06274</name>
</gene>
<comment type="subcellular location">
    <subcellularLocation>
        <location evidence="1">Peroxisome</location>
    </subcellularLocation>
</comment>
<evidence type="ECO:0000313" key="6">
    <source>
        <dbReference type="EMBL" id="KOB71298.1"/>
    </source>
</evidence>
<evidence type="ECO:0000313" key="7">
    <source>
        <dbReference type="Proteomes" id="UP000037510"/>
    </source>
</evidence>
<keyword evidence="3" id="KW-0436">Ligase</keyword>
<keyword evidence="4" id="KW-0576">Peroxisome</keyword>
<dbReference type="Gene3D" id="3.40.50.980">
    <property type="match status" value="1"/>
</dbReference>
<dbReference type="SUPFAM" id="SSF56801">
    <property type="entry name" value="Acetyl-CoA synthetase-like"/>
    <property type="match status" value="2"/>
</dbReference>
<dbReference type="Gene3D" id="3.30.300.30">
    <property type="match status" value="1"/>
</dbReference>
<protein>
    <submittedName>
        <fullName evidence="6">Luciferase</fullName>
    </submittedName>
</protein>
<evidence type="ECO:0000259" key="5">
    <source>
        <dbReference type="Pfam" id="PF00501"/>
    </source>
</evidence>
<sequence length="458" mass="52018">MLDKIYIRQHVTALKLKAAQNYNISPEKCHIGHVILQGLLDRPFALNQIDAATDERETNISVAKRSSRLASAMHKCGLRAGDTVVLMGYNHLDLAIPFYACHFNGYSMCAIDTTVTPDQSICRMDKIDAATDERETNISVAKRSSRLASAMHKCGLRAGDTVVLMGYNHLDLAIPFYACHFNGYSMCAIDTTVTPADLKALFPNINPKIVFCEKACEEKVKETFMVSNLNGEIVIFDDKDADLEAFIRQHKGTEIKFRDSFPGKFELTLAMATLQWLSSLIFFVSGPLRCYTRLQSSGPLTPQNLVAYINKYKQICPAFLYLVYGMTELIVPIFDFNDDTPENSTGYPLEKYQIKGYMNNLEETRQILTEDGWFKTGDIFQRDEQDYYFFVERKRLLIKHFGFMVNIYAFVLDYSLPDKKQLHGGLFFVDSFPITPSGKINRSKVRDLAMTSSRILPK</sequence>
<keyword evidence="7" id="KW-1185">Reference proteome</keyword>
<feature type="domain" description="AMP-dependent synthetase/ligase" evidence="5">
    <location>
        <begin position="138"/>
        <end position="240"/>
    </location>
</feature>
<dbReference type="AlphaFoldDB" id="A0A0L7L745"/>
<evidence type="ECO:0000256" key="2">
    <source>
        <dbReference type="ARBA" id="ARBA00006432"/>
    </source>
</evidence>
<dbReference type="PANTHER" id="PTHR24096">
    <property type="entry name" value="LONG-CHAIN-FATTY-ACID--COA LIGASE"/>
    <property type="match status" value="1"/>
</dbReference>
<dbReference type="PANTHER" id="PTHR24096:SF149">
    <property type="entry name" value="AMP-BINDING DOMAIN-CONTAINING PROTEIN-RELATED"/>
    <property type="match status" value="1"/>
</dbReference>